<evidence type="ECO:0000313" key="6">
    <source>
        <dbReference type="Proteomes" id="UP000694426"/>
    </source>
</evidence>
<protein>
    <recommendedName>
        <fullName evidence="4">Helicase C-terminal domain-containing protein</fullName>
    </recommendedName>
</protein>
<dbReference type="Pfam" id="PF00271">
    <property type="entry name" value="Helicase_C"/>
    <property type="match status" value="1"/>
</dbReference>
<keyword evidence="2" id="KW-0067">ATP-binding</keyword>
<keyword evidence="2" id="KW-0547">Nucleotide-binding</keyword>
<keyword evidence="3" id="KW-1133">Transmembrane helix</keyword>
<dbReference type="GO" id="GO:0004386">
    <property type="term" value="F:helicase activity"/>
    <property type="evidence" value="ECO:0007669"/>
    <property type="project" value="UniProtKB-KW"/>
</dbReference>
<evidence type="ECO:0000256" key="1">
    <source>
        <dbReference type="ARBA" id="ARBA00022801"/>
    </source>
</evidence>
<keyword evidence="3" id="KW-0472">Membrane</keyword>
<dbReference type="GO" id="GO:0016787">
    <property type="term" value="F:hydrolase activity"/>
    <property type="evidence" value="ECO:0007669"/>
    <property type="project" value="UniProtKB-KW"/>
</dbReference>
<accession>A0A8B9BHG2</accession>
<evidence type="ECO:0000256" key="2">
    <source>
        <dbReference type="ARBA" id="ARBA00022806"/>
    </source>
</evidence>
<feature type="transmembrane region" description="Helical" evidence="3">
    <location>
        <begin position="272"/>
        <end position="292"/>
    </location>
</feature>
<name>A0A8B9BHG2_9AVES</name>
<dbReference type="SUPFAM" id="SSF52540">
    <property type="entry name" value="P-loop containing nucleoside triphosphate hydrolases"/>
    <property type="match status" value="1"/>
</dbReference>
<dbReference type="Proteomes" id="UP000694426">
    <property type="component" value="Unplaced"/>
</dbReference>
<proteinExistence type="predicted"/>
<dbReference type="PROSITE" id="PS51194">
    <property type="entry name" value="HELICASE_CTER"/>
    <property type="match status" value="1"/>
</dbReference>
<dbReference type="InterPro" id="IPR027417">
    <property type="entry name" value="P-loop_NTPase"/>
</dbReference>
<organism evidence="5 6">
    <name type="scientific">Anser brachyrhynchus</name>
    <name type="common">Pink-footed goose</name>
    <dbReference type="NCBI Taxonomy" id="132585"/>
    <lineage>
        <taxon>Eukaryota</taxon>
        <taxon>Metazoa</taxon>
        <taxon>Chordata</taxon>
        <taxon>Craniata</taxon>
        <taxon>Vertebrata</taxon>
        <taxon>Euteleostomi</taxon>
        <taxon>Archelosauria</taxon>
        <taxon>Archosauria</taxon>
        <taxon>Dinosauria</taxon>
        <taxon>Saurischia</taxon>
        <taxon>Theropoda</taxon>
        <taxon>Coelurosauria</taxon>
        <taxon>Aves</taxon>
        <taxon>Neognathae</taxon>
        <taxon>Galloanserae</taxon>
        <taxon>Anseriformes</taxon>
        <taxon>Anatidae</taxon>
        <taxon>Anserinae</taxon>
        <taxon>Anser</taxon>
    </lineage>
</organism>
<keyword evidence="6" id="KW-1185">Reference proteome</keyword>
<dbReference type="AlphaFoldDB" id="A0A8B9BHG2"/>
<evidence type="ECO:0000259" key="4">
    <source>
        <dbReference type="PROSITE" id="PS51194"/>
    </source>
</evidence>
<dbReference type="GeneTree" id="ENSGT00940000158721"/>
<keyword evidence="3" id="KW-0812">Transmembrane</keyword>
<keyword evidence="1" id="KW-0378">Hydrolase</keyword>
<reference evidence="5" key="2">
    <citation type="submission" date="2025-09" db="UniProtKB">
        <authorList>
            <consortium name="Ensembl"/>
        </authorList>
    </citation>
    <scope>IDENTIFICATION</scope>
</reference>
<dbReference type="PANTHER" id="PTHR18934">
    <property type="entry name" value="ATP-DEPENDENT RNA HELICASE"/>
    <property type="match status" value="1"/>
</dbReference>
<dbReference type="PANTHER" id="PTHR18934:SF221">
    <property type="entry name" value="ATP-DEPENDENT RNA HELICASE DHX34-RELATED"/>
    <property type="match status" value="1"/>
</dbReference>
<reference evidence="5" key="1">
    <citation type="submission" date="2025-08" db="UniProtKB">
        <authorList>
            <consortium name="Ensembl"/>
        </authorList>
    </citation>
    <scope>IDENTIFICATION</scope>
</reference>
<dbReference type="InterPro" id="IPR042035">
    <property type="entry name" value="DEAH_win-hel_dom"/>
</dbReference>
<dbReference type="Ensembl" id="ENSABRT00000006195.1">
    <property type="protein sequence ID" value="ENSABRP00000004350.1"/>
    <property type="gene ID" value="ENSABRG00000004015.1"/>
</dbReference>
<feature type="transmembrane region" description="Helical" evidence="3">
    <location>
        <begin position="213"/>
        <end position="233"/>
    </location>
</feature>
<evidence type="ECO:0000313" key="5">
    <source>
        <dbReference type="Ensembl" id="ENSABRP00000004350.1"/>
    </source>
</evidence>
<sequence>YPPEERGDLLVFLSGVAEIGAVQEAAQVYAAHTQRWIVLPLHSTLSVGEQDKVFDVPPPGVRKCILATNIAETSVTIDGVRFVLDSGEASPASGGSLLLPPFWISRASAEQRKGRAGRTGPGVCYRLYAESDYDAFSPYPVPEIQRVALDALVLQVKSMGLGDPRTFPFLEPPPAASLETAVRYLREQGALDEAEELTICISLVYIYYVYNDILLYMLIHLYIVYLLWIYDILLFTQYMYIPSIYTTYTMISYCIYSIYISLVYILHIYNFILLYALYTYIPSMHIFHIYIYS</sequence>
<dbReference type="InterPro" id="IPR001650">
    <property type="entry name" value="Helicase_C-like"/>
</dbReference>
<keyword evidence="2" id="KW-0347">Helicase</keyword>
<dbReference type="Gene3D" id="1.10.10.2130">
    <property type="entry name" value="DEAH helicase family, winged-helix domain"/>
    <property type="match status" value="1"/>
</dbReference>
<dbReference type="SMART" id="SM00490">
    <property type="entry name" value="HELICc"/>
    <property type="match status" value="1"/>
</dbReference>
<feature type="transmembrane region" description="Helical" evidence="3">
    <location>
        <begin position="245"/>
        <end position="266"/>
    </location>
</feature>
<dbReference type="CDD" id="cd18791">
    <property type="entry name" value="SF2_C_RHA"/>
    <property type="match status" value="1"/>
</dbReference>
<feature type="domain" description="Helicase C-terminal" evidence="4">
    <location>
        <begin position="1"/>
        <end position="160"/>
    </location>
</feature>
<evidence type="ECO:0000256" key="3">
    <source>
        <dbReference type="SAM" id="Phobius"/>
    </source>
</evidence>
<dbReference type="Gene3D" id="3.40.50.300">
    <property type="entry name" value="P-loop containing nucleotide triphosphate hydrolases"/>
    <property type="match status" value="1"/>
</dbReference>
<dbReference type="GO" id="GO:0003723">
    <property type="term" value="F:RNA binding"/>
    <property type="evidence" value="ECO:0007669"/>
    <property type="project" value="TreeGrafter"/>
</dbReference>